<comment type="caution">
    <text evidence="3">The sequence shown here is derived from an EMBL/GenBank/DDBJ whole genome shotgun (WGS) entry which is preliminary data.</text>
</comment>
<evidence type="ECO:0000256" key="2">
    <source>
        <dbReference type="SAM" id="Phobius"/>
    </source>
</evidence>
<keyword evidence="4" id="KW-1185">Reference proteome</keyword>
<dbReference type="AlphaFoldDB" id="A0AA47MKC4"/>
<sequence length="228" mass="25567">MADSSEKDEVTQVTEEVEEVTEEEMVTEGPEKNVVTSSVQSTGTEMENAKQASKLKKARTAKLSQLTKRKNVMIQLMEDVSGFHEVRDNLHTYKDLLERFKDIHRNYQELLTEEERKQDDSEWFEPKINEINTFLSSVSTWISGASRAGKPQEEEEISPKDSASQADPLTEFPRTGASAGGATFLCAARLNRAPSASPVLFFLSFFWYFVVVACRSVNMRGRAAGVGQ</sequence>
<keyword evidence="2" id="KW-0472">Membrane</keyword>
<keyword evidence="2" id="KW-1133">Transmembrane helix</keyword>
<feature type="transmembrane region" description="Helical" evidence="2">
    <location>
        <begin position="195"/>
        <end position="214"/>
    </location>
</feature>
<feature type="compositionally biased region" description="Basic and acidic residues" evidence="1">
    <location>
        <begin position="1"/>
        <end position="10"/>
    </location>
</feature>
<gene>
    <name evidence="3" type="ORF">N1851_020399</name>
</gene>
<dbReference type="EMBL" id="JAOPHQ010003722">
    <property type="protein sequence ID" value="KAK0141928.1"/>
    <property type="molecule type" value="Genomic_DNA"/>
</dbReference>
<feature type="region of interest" description="Disordered" evidence="1">
    <location>
        <begin position="1"/>
        <end position="54"/>
    </location>
</feature>
<protein>
    <submittedName>
        <fullName evidence="3">Uncharacterized protein</fullName>
    </submittedName>
</protein>
<organism evidence="3 4">
    <name type="scientific">Merluccius polli</name>
    <name type="common">Benguela hake</name>
    <name type="synonym">Merluccius cadenati</name>
    <dbReference type="NCBI Taxonomy" id="89951"/>
    <lineage>
        <taxon>Eukaryota</taxon>
        <taxon>Metazoa</taxon>
        <taxon>Chordata</taxon>
        <taxon>Craniata</taxon>
        <taxon>Vertebrata</taxon>
        <taxon>Euteleostomi</taxon>
        <taxon>Actinopterygii</taxon>
        <taxon>Neopterygii</taxon>
        <taxon>Teleostei</taxon>
        <taxon>Neoteleostei</taxon>
        <taxon>Acanthomorphata</taxon>
        <taxon>Zeiogadaria</taxon>
        <taxon>Gadariae</taxon>
        <taxon>Gadiformes</taxon>
        <taxon>Gadoidei</taxon>
        <taxon>Merlucciidae</taxon>
        <taxon>Merluccius</taxon>
    </lineage>
</organism>
<feature type="compositionally biased region" description="Acidic residues" evidence="1">
    <location>
        <begin position="15"/>
        <end position="26"/>
    </location>
</feature>
<accession>A0AA47MKC4</accession>
<feature type="region of interest" description="Disordered" evidence="1">
    <location>
        <begin position="145"/>
        <end position="172"/>
    </location>
</feature>
<feature type="compositionally biased region" description="Polar residues" evidence="1">
    <location>
        <begin position="34"/>
        <end position="45"/>
    </location>
</feature>
<name>A0AA47MKC4_MERPO</name>
<dbReference type="Proteomes" id="UP001174136">
    <property type="component" value="Unassembled WGS sequence"/>
</dbReference>
<evidence type="ECO:0000256" key="1">
    <source>
        <dbReference type="SAM" id="MobiDB-lite"/>
    </source>
</evidence>
<reference evidence="3" key="1">
    <citation type="journal article" date="2023" name="Front. Mar. Sci.">
        <title>A new Merluccius polli reference genome to investigate the effects of global change in West African waters.</title>
        <authorList>
            <person name="Mateo J.L."/>
            <person name="Blanco-Fernandez C."/>
            <person name="Garcia-Vazquez E."/>
            <person name="Machado-Schiaffino G."/>
        </authorList>
    </citation>
    <scope>NUCLEOTIDE SEQUENCE</scope>
    <source>
        <strain evidence="3">C29</strain>
        <tissue evidence="3">Fin</tissue>
    </source>
</reference>
<evidence type="ECO:0000313" key="4">
    <source>
        <dbReference type="Proteomes" id="UP001174136"/>
    </source>
</evidence>
<evidence type="ECO:0000313" key="3">
    <source>
        <dbReference type="EMBL" id="KAK0141928.1"/>
    </source>
</evidence>
<keyword evidence="2" id="KW-0812">Transmembrane</keyword>
<proteinExistence type="predicted"/>